<dbReference type="AlphaFoldDB" id="A0A7W5BD07"/>
<keyword evidence="1" id="KW-1133">Transmembrane helix</keyword>
<keyword evidence="3" id="KW-1185">Reference proteome</keyword>
<evidence type="ECO:0000313" key="3">
    <source>
        <dbReference type="Proteomes" id="UP000541535"/>
    </source>
</evidence>
<sequence>MKTPIHPTRRQQGVALLEVLVSVVILAIGLLGAVGLQARSYSALSDAGMRAEATMAADKLLGTMSNDQANLGNYALADGGQPKDELKPWLSETTTAIPNAKVTVAVTPELRRTRVDLRIAWTRKAGGVENEHRITSYVTN</sequence>
<proteinExistence type="predicted"/>
<dbReference type="RefSeq" id="WP_183442627.1">
    <property type="nucleotide sequence ID" value="NZ_JACHXD010000011.1"/>
</dbReference>
<organism evidence="2 3">
    <name type="scientific">Pseudoduganella violacea</name>
    <dbReference type="NCBI Taxonomy" id="1715466"/>
    <lineage>
        <taxon>Bacteria</taxon>
        <taxon>Pseudomonadati</taxon>
        <taxon>Pseudomonadota</taxon>
        <taxon>Betaproteobacteria</taxon>
        <taxon>Burkholderiales</taxon>
        <taxon>Oxalobacteraceae</taxon>
        <taxon>Telluria group</taxon>
        <taxon>Pseudoduganella</taxon>
    </lineage>
</organism>
<feature type="transmembrane region" description="Helical" evidence="1">
    <location>
        <begin position="12"/>
        <end position="36"/>
    </location>
</feature>
<accession>A0A7W5BD07</accession>
<dbReference type="InterPro" id="IPR012902">
    <property type="entry name" value="N_methyl_site"/>
</dbReference>
<dbReference type="EMBL" id="JACHXD010000011">
    <property type="protein sequence ID" value="MBB3120886.1"/>
    <property type="molecule type" value="Genomic_DNA"/>
</dbReference>
<protein>
    <submittedName>
        <fullName evidence="2">Type IV pilus assembly protein PilV</fullName>
    </submittedName>
</protein>
<comment type="caution">
    <text evidence="2">The sequence shown here is derived from an EMBL/GenBank/DDBJ whole genome shotgun (WGS) entry which is preliminary data.</text>
</comment>
<evidence type="ECO:0000313" key="2">
    <source>
        <dbReference type="EMBL" id="MBB3120886.1"/>
    </source>
</evidence>
<dbReference type="Pfam" id="PF07963">
    <property type="entry name" value="N_methyl"/>
    <property type="match status" value="1"/>
</dbReference>
<dbReference type="NCBIfam" id="TIGR02532">
    <property type="entry name" value="IV_pilin_GFxxxE"/>
    <property type="match status" value="1"/>
</dbReference>
<evidence type="ECO:0000256" key="1">
    <source>
        <dbReference type="SAM" id="Phobius"/>
    </source>
</evidence>
<reference evidence="2 3" key="1">
    <citation type="submission" date="2020-08" db="EMBL/GenBank/DDBJ databases">
        <title>Genomic Encyclopedia of Type Strains, Phase III (KMG-III): the genomes of soil and plant-associated and newly described type strains.</title>
        <authorList>
            <person name="Whitman W."/>
        </authorList>
    </citation>
    <scope>NUCLEOTIDE SEQUENCE [LARGE SCALE GENOMIC DNA]</scope>
    <source>
        <strain evidence="2 3">CECT 8897</strain>
    </source>
</reference>
<name>A0A7W5BD07_9BURK</name>
<dbReference type="Proteomes" id="UP000541535">
    <property type="component" value="Unassembled WGS sequence"/>
</dbReference>
<gene>
    <name evidence="2" type="ORF">FHS03_003956</name>
</gene>
<keyword evidence="1" id="KW-0472">Membrane</keyword>
<keyword evidence="1" id="KW-0812">Transmembrane</keyword>